<dbReference type="InterPro" id="IPR018637">
    <property type="entry name" value="DUF2059"/>
</dbReference>
<dbReference type="Proteomes" id="UP001138961">
    <property type="component" value="Unassembled WGS sequence"/>
</dbReference>
<dbReference type="EMBL" id="JAJATZ010000001">
    <property type="protein sequence ID" value="MCB5197941.1"/>
    <property type="molecule type" value="Genomic_DNA"/>
</dbReference>
<evidence type="ECO:0000256" key="1">
    <source>
        <dbReference type="SAM" id="SignalP"/>
    </source>
</evidence>
<gene>
    <name evidence="3" type="ORF">LGQ03_01680</name>
</gene>
<proteinExistence type="predicted"/>
<sequence length="275" mass="29448">MFPALRQPALIAALVIGSASAVTAQDIDPVYDALRMDELVTILRAEGLDYGDDIAAELFNGPVSGAWDGAVDAVFDTTVMADTLRSGLAAGLDGTETDAIVAFYDSPLGQQITTLELSAREAFLDETIEEAATEAAALAVADGGPRIDQMNAYLAANDVIEQEVTSTMNASVAFYMGLMDGGALPPSLTEDEVLRDVYSRQDEIRRDVTSRVYAFLYLAYDPLSDADIDAYITFMESQPGQALSRAMYAAFDAYYIDASRQLALAAAAQMRVSDL</sequence>
<feature type="signal peptide" evidence="1">
    <location>
        <begin position="1"/>
        <end position="24"/>
    </location>
</feature>
<dbReference type="Pfam" id="PF09832">
    <property type="entry name" value="DUF2059"/>
    <property type="match status" value="1"/>
</dbReference>
<comment type="caution">
    <text evidence="3">The sequence shown here is derived from an EMBL/GenBank/DDBJ whole genome shotgun (WGS) entry which is preliminary data.</text>
</comment>
<evidence type="ECO:0000313" key="4">
    <source>
        <dbReference type="Proteomes" id="UP001138961"/>
    </source>
</evidence>
<feature type="chain" id="PRO_5047016952" evidence="1">
    <location>
        <begin position="25"/>
        <end position="275"/>
    </location>
</feature>
<dbReference type="RefSeq" id="WP_226746997.1">
    <property type="nucleotide sequence ID" value="NZ_JAJATZ010000001.1"/>
</dbReference>
<reference evidence="3" key="1">
    <citation type="submission" date="2021-10" db="EMBL/GenBank/DDBJ databases">
        <title>Loktanella gaetbuli sp. nov., isolated from a tidal flat.</title>
        <authorList>
            <person name="Park S."/>
            <person name="Yoon J.-H."/>
        </authorList>
    </citation>
    <scope>NUCLEOTIDE SEQUENCE</scope>
    <source>
        <strain evidence="3">TSTF-M6</strain>
    </source>
</reference>
<evidence type="ECO:0000259" key="2">
    <source>
        <dbReference type="Pfam" id="PF09832"/>
    </source>
</evidence>
<keyword evidence="1" id="KW-0732">Signal</keyword>
<protein>
    <submittedName>
        <fullName evidence="3">DUF2059 domain-containing protein</fullName>
    </submittedName>
</protein>
<organism evidence="3 4">
    <name type="scientific">Loktanella gaetbuli</name>
    <dbReference type="NCBI Taxonomy" id="2881335"/>
    <lineage>
        <taxon>Bacteria</taxon>
        <taxon>Pseudomonadati</taxon>
        <taxon>Pseudomonadota</taxon>
        <taxon>Alphaproteobacteria</taxon>
        <taxon>Rhodobacterales</taxon>
        <taxon>Roseobacteraceae</taxon>
        <taxon>Loktanella</taxon>
    </lineage>
</organism>
<feature type="domain" description="DUF2059" evidence="2">
    <location>
        <begin position="80"/>
        <end position="136"/>
    </location>
</feature>
<name>A0ABS8BQX9_9RHOB</name>
<accession>A0ABS8BQX9</accession>
<evidence type="ECO:0000313" key="3">
    <source>
        <dbReference type="EMBL" id="MCB5197941.1"/>
    </source>
</evidence>
<keyword evidence="4" id="KW-1185">Reference proteome</keyword>